<evidence type="ECO:0008006" key="4">
    <source>
        <dbReference type="Google" id="ProtNLM"/>
    </source>
</evidence>
<dbReference type="EMBL" id="CAJJDM010000003">
    <property type="protein sequence ID" value="CAD8044031.1"/>
    <property type="molecule type" value="Genomic_DNA"/>
</dbReference>
<keyword evidence="1" id="KW-1133">Transmembrane helix</keyword>
<dbReference type="Proteomes" id="UP000688137">
    <property type="component" value="Unassembled WGS sequence"/>
</dbReference>
<name>A0A8S1JPL6_PARPR</name>
<accession>A0A8S1JPL6</accession>
<keyword evidence="1" id="KW-0472">Membrane</keyword>
<organism evidence="2 3">
    <name type="scientific">Paramecium primaurelia</name>
    <dbReference type="NCBI Taxonomy" id="5886"/>
    <lineage>
        <taxon>Eukaryota</taxon>
        <taxon>Sar</taxon>
        <taxon>Alveolata</taxon>
        <taxon>Ciliophora</taxon>
        <taxon>Intramacronucleata</taxon>
        <taxon>Oligohymenophorea</taxon>
        <taxon>Peniculida</taxon>
        <taxon>Parameciidae</taxon>
        <taxon>Paramecium</taxon>
    </lineage>
</organism>
<gene>
    <name evidence="2" type="ORF">PPRIM_AZ9-3.1.T0060113</name>
</gene>
<keyword evidence="3" id="KW-1185">Reference proteome</keyword>
<feature type="transmembrane region" description="Helical" evidence="1">
    <location>
        <begin position="51"/>
        <end position="72"/>
    </location>
</feature>
<evidence type="ECO:0000313" key="2">
    <source>
        <dbReference type="EMBL" id="CAD8044031.1"/>
    </source>
</evidence>
<reference evidence="2" key="1">
    <citation type="submission" date="2021-01" db="EMBL/GenBank/DDBJ databases">
        <authorList>
            <consortium name="Genoscope - CEA"/>
            <person name="William W."/>
        </authorList>
    </citation>
    <scope>NUCLEOTIDE SEQUENCE</scope>
</reference>
<keyword evidence="1" id="KW-0812">Transmembrane</keyword>
<protein>
    <recommendedName>
        <fullName evidence="4">HIG1 domain-containing protein</fullName>
    </recommendedName>
</protein>
<evidence type="ECO:0000256" key="1">
    <source>
        <dbReference type="SAM" id="Phobius"/>
    </source>
</evidence>
<sequence length="116" mass="13254">MSNQDIDFLTVTPEVRELYSIPTDQMIVESYKFKINTECLSFSQKFFNSNFISPIAAVVSAGICTISYIQLRQPAGDVARQIRFERMNPAKRMVLRGIPALSLFATVYFARQCKPY</sequence>
<comment type="caution">
    <text evidence="2">The sequence shown here is derived from an EMBL/GenBank/DDBJ whole genome shotgun (WGS) entry which is preliminary data.</text>
</comment>
<evidence type="ECO:0000313" key="3">
    <source>
        <dbReference type="Proteomes" id="UP000688137"/>
    </source>
</evidence>
<dbReference type="AlphaFoldDB" id="A0A8S1JPL6"/>
<feature type="transmembrane region" description="Helical" evidence="1">
    <location>
        <begin position="93"/>
        <end position="110"/>
    </location>
</feature>
<proteinExistence type="predicted"/>
<dbReference type="OMA" id="QMIVESY"/>